<protein>
    <submittedName>
        <fullName evidence="2">Rpo2</fullName>
    </submittedName>
</protein>
<feature type="region of interest" description="Disordered" evidence="1">
    <location>
        <begin position="1"/>
        <end position="37"/>
    </location>
</feature>
<proteinExistence type="predicted"/>
<reference evidence="2" key="2">
    <citation type="journal article" date="2015" name="Data Brief">
        <title>Shoot transcriptome of the giant reed, Arundo donax.</title>
        <authorList>
            <person name="Barrero R.A."/>
            <person name="Guerrero F.D."/>
            <person name="Moolhuijzen P."/>
            <person name="Goolsby J.A."/>
            <person name="Tidwell J."/>
            <person name="Bellgard S.E."/>
            <person name="Bellgard M.I."/>
        </authorList>
    </citation>
    <scope>NUCLEOTIDE SEQUENCE</scope>
    <source>
        <tissue evidence="2">Shoot tissue taken approximately 20 cm above the soil surface</tissue>
    </source>
</reference>
<organism evidence="2">
    <name type="scientific">Arundo donax</name>
    <name type="common">Giant reed</name>
    <name type="synonym">Donax arundinaceus</name>
    <dbReference type="NCBI Taxonomy" id="35708"/>
    <lineage>
        <taxon>Eukaryota</taxon>
        <taxon>Viridiplantae</taxon>
        <taxon>Streptophyta</taxon>
        <taxon>Embryophyta</taxon>
        <taxon>Tracheophyta</taxon>
        <taxon>Spermatophyta</taxon>
        <taxon>Magnoliopsida</taxon>
        <taxon>Liliopsida</taxon>
        <taxon>Poales</taxon>
        <taxon>Poaceae</taxon>
        <taxon>PACMAD clade</taxon>
        <taxon>Arundinoideae</taxon>
        <taxon>Arundineae</taxon>
        <taxon>Arundo</taxon>
    </lineage>
</organism>
<evidence type="ECO:0000256" key="1">
    <source>
        <dbReference type="SAM" id="MobiDB-lite"/>
    </source>
</evidence>
<reference evidence="2" key="1">
    <citation type="submission" date="2014-09" db="EMBL/GenBank/DDBJ databases">
        <authorList>
            <person name="Magalhaes I.L.F."/>
            <person name="Oliveira U."/>
            <person name="Santos F.R."/>
            <person name="Vidigal T.H.D.A."/>
            <person name="Brescovit A.D."/>
            <person name="Santos A.J."/>
        </authorList>
    </citation>
    <scope>NUCLEOTIDE SEQUENCE</scope>
    <source>
        <tissue evidence="2">Shoot tissue taken approximately 20 cm above the soil surface</tissue>
    </source>
</reference>
<sequence>MNFSMHQKDPCMQLNTEKGPQHSSTSSSHQQDLLPNQIYQSIGSPQMLACPHEKAFQCLHHIC</sequence>
<accession>A0A0A9G7L7</accession>
<feature type="compositionally biased region" description="Low complexity" evidence="1">
    <location>
        <begin position="21"/>
        <end position="31"/>
    </location>
</feature>
<name>A0A0A9G7L7_ARUDO</name>
<evidence type="ECO:0000313" key="2">
    <source>
        <dbReference type="EMBL" id="JAE19464.1"/>
    </source>
</evidence>
<dbReference type="EMBL" id="GBRH01178432">
    <property type="protein sequence ID" value="JAE19464.1"/>
    <property type="molecule type" value="Transcribed_RNA"/>
</dbReference>
<dbReference type="AlphaFoldDB" id="A0A0A9G7L7"/>